<dbReference type="PANTHER" id="PTHR43350:SF2">
    <property type="entry name" value="GROES-LIKE ZINC-BINDING ALCOHOL DEHYDROGENASE FAMILY PROTEIN"/>
    <property type="match status" value="1"/>
</dbReference>
<dbReference type="Proteomes" id="UP000011200">
    <property type="component" value="Chromosome"/>
</dbReference>
<evidence type="ECO:0000256" key="4">
    <source>
        <dbReference type="ARBA" id="ARBA00022833"/>
    </source>
</evidence>
<dbReference type="Gene3D" id="3.40.50.720">
    <property type="entry name" value="NAD(P)-binding Rossmann-like Domain"/>
    <property type="match status" value="1"/>
</dbReference>
<name>A0A2U9PTC9_MYCSE</name>
<dbReference type="GO" id="GO:0016491">
    <property type="term" value="F:oxidoreductase activity"/>
    <property type="evidence" value="ECO:0007669"/>
    <property type="project" value="UniProtKB-KW"/>
</dbReference>
<dbReference type="InterPro" id="IPR036291">
    <property type="entry name" value="NAD(P)-bd_dom_sf"/>
</dbReference>
<dbReference type="InterPro" id="IPR017896">
    <property type="entry name" value="4Fe4S_Fe-S-bd"/>
</dbReference>
<keyword evidence="3 6" id="KW-0479">Metal-binding</keyword>
<proteinExistence type="inferred from homology"/>
<dbReference type="SMART" id="SM00829">
    <property type="entry name" value="PKS_ER"/>
    <property type="match status" value="1"/>
</dbReference>
<reference evidence="9" key="2">
    <citation type="submission" date="2018-03" db="EMBL/GenBank/DDBJ databases">
        <authorList>
            <person name="Derbyshire K."/>
            <person name="Gray T.A."/>
            <person name="Champion M."/>
        </authorList>
    </citation>
    <scope>NUCLEOTIDE SEQUENCE [LARGE SCALE GENOMIC DNA]</scope>
    <source>
        <strain evidence="9">MKD8</strain>
    </source>
</reference>
<dbReference type="CDD" id="cd08278">
    <property type="entry name" value="benzyl_alcohol_DH"/>
    <property type="match status" value="1"/>
</dbReference>
<protein>
    <submittedName>
        <fullName evidence="8">Aryl-alcohol dehydrogenase</fullName>
    </submittedName>
</protein>
<organism evidence="8 9">
    <name type="scientific">Mycolicibacterium smegmatis (strain MKD8)</name>
    <name type="common">Mycobacterium smegmatis</name>
    <dbReference type="NCBI Taxonomy" id="1214915"/>
    <lineage>
        <taxon>Bacteria</taxon>
        <taxon>Bacillati</taxon>
        <taxon>Actinomycetota</taxon>
        <taxon>Actinomycetes</taxon>
        <taxon>Mycobacteriales</taxon>
        <taxon>Mycobacteriaceae</taxon>
        <taxon>Mycolicibacterium</taxon>
    </lineage>
</organism>
<evidence type="ECO:0000313" key="9">
    <source>
        <dbReference type="Proteomes" id="UP000011200"/>
    </source>
</evidence>
<dbReference type="InterPro" id="IPR013154">
    <property type="entry name" value="ADH-like_N"/>
</dbReference>
<feature type="domain" description="4Fe-4S ferredoxin-type" evidence="7">
    <location>
        <begin position="94"/>
        <end position="123"/>
    </location>
</feature>
<dbReference type="PROSITE" id="PS00059">
    <property type="entry name" value="ADH_ZINC"/>
    <property type="match status" value="1"/>
</dbReference>
<comment type="cofactor">
    <cofactor evidence="1 6">
        <name>Zn(2+)</name>
        <dbReference type="ChEBI" id="CHEBI:29105"/>
    </cofactor>
</comment>
<evidence type="ECO:0000256" key="2">
    <source>
        <dbReference type="ARBA" id="ARBA00008072"/>
    </source>
</evidence>
<dbReference type="Pfam" id="PF08240">
    <property type="entry name" value="ADH_N"/>
    <property type="match status" value="1"/>
</dbReference>
<dbReference type="SUPFAM" id="SSF51735">
    <property type="entry name" value="NAD(P)-binding Rossmann-fold domains"/>
    <property type="match status" value="1"/>
</dbReference>
<evidence type="ECO:0000259" key="7">
    <source>
        <dbReference type="PROSITE" id="PS51379"/>
    </source>
</evidence>
<dbReference type="EMBL" id="CP027541">
    <property type="protein sequence ID" value="AWT54994.1"/>
    <property type="molecule type" value="Genomic_DNA"/>
</dbReference>
<reference evidence="8 9" key="1">
    <citation type="journal article" date="2013" name="Genome Announc.">
        <title>Draft genome sequence of MKD8, a conjugal recipient Mycobacterium smegmatis strain.</title>
        <authorList>
            <person name="Gray T.A."/>
            <person name="Palumbo M.J."/>
            <person name="Derbyshire K.M."/>
        </authorList>
    </citation>
    <scope>NUCLEOTIDE SEQUENCE [LARGE SCALE GENOMIC DNA]</scope>
    <source>
        <strain evidence="8 9">MKD8</strain>
    </source>
</reference>
<dbReference type="InterPro" id="IPR020843">
    <property type="entry name" value="ER"/>
</dbReference>
<dbReference type="PANTHER" id="PTHR43350">
    <property type="entry name" value="NAD-DEPENDENT ALCOHOL DEHYDROGENASE"/>
    <property type="match status" value="1"/>
</dbReference>
<dbReference type="InterPro" id="IPR013149">
    <property type="entry name" value="ADH-like_C"/>
</dbReference>
<accession>A0A2U9PTC9</accession>
<dbReference type="SUPFAM" id="SSF50129">
    <property type="entry name" value="GroES-like"/>
    <property type="match status" value="1"/>
</dbReference>
<dbReference type="InterPro" id="IPR002328">
    <property type="entry name" value="ADH_Zn_CS"/>
</dbReference>
<dbReference type="GO" id="GO:0008270">
    <property type="term" value="F:zinc ion binding"/>
    <property type="evidence" value="ECO:0007669"/>
    <property type="project" value="InterPro"/>
</dbReference>
<dbReference type="AlphaFoldDB" id="A0A2U9PTC9"/>
<comment type="similarity">
    <text evidence="2 6">Belongs to the zinc-containing alcohol dehydrogenase family.</text>
</comment>
<keyword evidence="5" id="KW-0560">Oxidoreductase</keyword>
<evidence type="ECO:0000256" key="3">
    <source>
        <dbReference type="ARBA" id="ARBA00022723"/>
    </source>
</evidence>
<gene>
    <name evidence="8" type="ORF">D806_040280</name>
</gene>
<evidence type="ECO:0000256" key="5">
    <source>
        <dbReference type="ARBA" id="ARBA00023002"/>
    </source>
</evidence>
<keyword evidence="4 6" id="KW-0862">Zinc</keyword>
<evidence type="ECO:0000313" key="8">
    <source>
        <dbReference type="EMBL" id="AWT54994.1"/>
    </source>
</evidence>
<evidence type="ECO:0000256" key="6">
    <source>
        <dbReference type="RuleBase" id="RU361277"/>
    </source>
</evidence>
<dbReference type="PROSITE" id="PS51379">
    <property type="entry name" value="4FE4S_FER_2"/>
    <property type="match status" value="1"/>
</dbReference>
<dbReference type="Pfam" id="PF00107">
    <property type="entry name" value="ADH_zinc_N"/>
    <property type="match status" value="1"/>
</dbReference>
<dbReference type="InterPro" id="IPR011032">
    <property type="entry name" value="GroES-like_sf"/>
</dbReference>
<dbReference type="Gene3D" id="3.90.180.10">
    <property type="entry name" value="Medium-chain alcohol dehydrogenases, catalytic domain"/>
    <property type="match status" value="1"/>
</dbReference>
<sequence>MSHSQISPTPTDTRTISAALVRATGEPFVITDLALTGPRADEILVRVDAVGICHADTQAQTGALPVPAPMVAGHEGTGIVEEVGSDVQHLKCGDRVILTFDSCGGCDRCRSGIPTQCREFVNRNFTAGARPDGTARLHLNTNAVNGSFFGQSSFATYALATERNAVAVSTQLPPELLAPVGCAIQTGVGTVLDVLAPPPAAPVVVFGAGAVGLSAVMAAAATGHEVVAVDTKPERLDLARKLGATHVVDPARADVTRAITAIMPGGAPHVFESSGAPVALIAGVEALAPGGTIAVVGTSAAGVTVGIDVVDLVNKSKHIVGVVEGASRPHESIPRLVKMIEDGALPVHEIVTTFPLEDIAAAIDAAKSGRVVKPVLLPH</sequence>
<evidence type="ECO:0000256" key="1">
    <source>
        <dbReference type="ARBA" id="ARBA00001947"/>
    </source>
</evidence>